<organism evidence="2 3">
    <name type="scientific">Jimgerdemannia flammicorona</name>
    <dbReference type="NCBI Taxonomy" id="994334"/>
    <lineage>
        <taxon>Eukaryota</taxon>
        <taxon>Fungi</taxon>
        <taxon>Fungi incertae sedis</taxon>
        <taxon>Mucoromycota</taxon>
        <taxon>Mucoromycotina</taxon>
        <taxon>Endogonomycetes</taxon>
        <taxon>Endogonales</taxon>
        <taxon>Endogonaceae</taxon>
        <taxon>Jimgerdemannia</taxon>
    </lineage>
</organism>
<keyword evidence="3" id="KW-1185">Reference proteome</keyword>
<dbReference type="EMBL" id="RBNI01029142">
    <property type="protein sequence ID" value="RUO95501.1"/>
    <property type="molecule type" value="Genomic_DNA"/>
</dbReference>
<dbReference type="Proteomes" id="UP000268093">
    <property type="component" value="Unassembled WGS sequence"/>
</dbReference>
<feature type="region of interest" description="Disordered" evidence="1">
    <location>
        <begin position="1"/>
        <end position="34"/>
    </location>
</feature>
<evidence type="ECO:0000313" key="3">
    <source>
        <dbReference type="Proteomes" id="UP000268093"/>
    </source>
</evidence>
<sequence>MSKSAGTVAGTAEVGGRPPLASREISTKRGQSDHLTDLYLQVPSAPDSCRRPLRTWSEGSYAWDHGGAALAWDHGGAALAWDHGGAALAWELSGSPTPPVHRYPPRVPV</sequence>
<protein>
    <submittedName>
        <fullName evidence="2">Uncharacterized protein</fullName>
    </submittedName>
</protein>
<name>A0A432ZYC2_9FUNG</name>
<evidence type="ECO:0000313" key="2">
    <source>
        <dbReference type="EMBL" id="RUO95501.1"/>
    </source>
</evidence>
<dbReference type="AlphaFoldDB" id="A0A432ZYC2"/>
<gene>
    <name evidence="2" type="ORF">BC936DRAFT_143894</name>
</gene>
<proteinExistence type="predicted"/>
<accession>A0A432ZYC2</accession>
<feature type="compositionally biased region" description="Low complexity" evidence="1">
    <location>
        <begin position="1"/>
        <end position="16"/>
    </location>
</feature>
<comment type="caution">
    <text evidence="2">The sequence shown here is derived from an EMBL/GenBank/DDBJ whole genome shotgun (WGS) entry which is preliminary data.</text>
</comment>
<feature type="compositionally biased region" description="Basic and acidic residues" evidence="1">
    <location>
        <begin position="25"/>
        <end position="34"/>
    </location>
</feature>
<reference evidence="2 3" key="1">
    <citation type="journal article" date="2018" name="New Phytol.">
        <title>Phylogenomics of Endogonaceae and evolution of mycorrhizas within Mucoromycota.</title>
        <authorList>
            <person name="Chang Y."/>
            <person name="Desiro A."/>
            <person name="Na H."/>
            <person name="Sandor L."/>
            <person name="Lipzen A."/>
            <person name="Clum A."/>
            <person name="Barry K."/>
            <person name="Grigoriev I.V."/>
            <person name="Martin F.M."/>
            <person name="Stajich J.E."/>
            <person name="Smith M.E."/>
            <person name="Bonito G."/>
            <person name="Spatafora J.W."/>
        </authorList>
    </citation>
    <scope>NUCLEOTIDE SEQUENCE [LARGE SCALE GENOMIC DNA]</scope>
    <source>
        <strain evidence="2 3">GMNB39</strain>
    </source>
</reference>
<evidence type="ECO:0000256" key="1">
    <source>
        <dbReference type="SAM" id="MobiDB-lite"/>
    </source>
</evidence>